<dbReference type="Proteomes" id="UP000269708">
    <property type="component" value="Unassembled WGS sequence"/>
</dbReference>
<proteinExistence type="predicted"/>
<name>A0A3N4VLC8_9GAMM</name>
<dbReference type="EMBL" id="RKQN01000002">
    <property type="protein sequence ID" value="RPE80071.1"/>
    <property type="molecule type" value="Genomic_DNA"/>
</dbReference>
<protein>
    <recommendedName>
        <fullName evidence="3">YD repeat-containing protein</fullName>
    </recommendedName>
</protein>
<dbReference type="PANTHER" id="PTHR32305">
    <property type="match status" value="1"/>
</dbReference>
<dbReference type="AlphaFoldDB" id="A0A3N4VLC8"/>
<accession>A0A3N4VLC8</accession>
<dbReference type="PANTHER" id="PTHR32305:SF15">
    <property type="entry name" value="PROTEIN RHSA-RELATED"/>
    <property type="match status" value="1"/>
</dbReference>
<gene>
    <name evidence="1" type="ORF">EDC50_1902</name>
</gene>
<evidence type="ECO:0000313" key="1">
    <source>
        <dbReference type="EMBL" id="RPE80071.1"/>
    </source>
</evidence>
<evidence type="ECO:0000313" key="2">
    <source>
        <dbReference type="Proteomes" id="UP000269708"/>
    </source>
</evidence>
<comment type="caution">
    <text evidence="1">The sequence shown here is derived from an EMBL/GenBank/DDBJ whole genome shotgun (WGS) entry which is preliminary data.</text>
</comment>
<reference evidence="1 2" key="1">
    <citation type="submission" date="2018-11" db="EMBL/GenBank/DDBJ databases">
        <title>Genomic Encyclopedia of Type Strains, Phase IV (KMG-IV): sequencing the most valuable type-strain genomes for metagenomic binning, comparative biology and taxonomic classification.</title>
        <authorList>
            <person name="Goeker M."/>
        </authorList>
    </citation>
    <scope>NUCLEOTIDE SEQUENCE [LARGE SCALE GENOMIC DNA]</scope>
    <source>
        <strain evidence="1 2">DSM 25623</strain>
    </source>
</reference>
<keyword evidence="2" id="KW-1185">Reference proteome</keyword>
<sequence>MTGARPRNFALDANGNVTANGDATYTYDGFNRLASATKDGTTTYYWVNALGRRTYRTRGSPNATGFICGVDGQLPAEYDWSRNAWRNYLRLGSELVGLVNSGDNQVYAVPTDHLGRPERVSHAAKANVCRANNYAFGRVVVQDGIGGLNLGFPGRYYDAESGIWQNGFRNYDASQLQRRLTCLVSCPGFPRRHVAARL</sequence>
<evidence type="ECO:0008006" key="3">
    <source>
        <dbReference type="Google" id="ProtNLM"/>
    </source>
</evidence>
<dbReference type="Gene3D" id="2.180.10.10">
    <property type="entry name" value="RHS repeat-associated core"/>
    <property type="match status" value="1"/>
</dbReference>
<organism evidence="1 2">
    <name type="scientific">Vulcaniibacterium tengchongense</name>
    <dbReference type="NCBI Taxonomy" id="1273429"/>
    <lineage>
        <taxon>Bacteria</taxon>
        <taxon>Pseudomonadati</taxon>
        <taxon>Pseudomonadota</taxon>
        <taxon>Gammaproteobacteria</taxon>
        <taxon>Lysobacterales</taxon>
        <taxon>Lysobacteraceae</taxon>
        <taxon>Vulcaniibacterium</taxon>
    </lineage>
</organism>
<dbReference type="InterPro" id="IPR050708">
    <property type="entry name" value="T6SS_VgrG/RHS"/>
</dbReference>